<sequence length="132" mass="15247">MFFLDDEDRALIDRRRGEHMKLGFGLQPVTVRRLGVFLEDPLDVPVAVLDFVSEQLGITDPSQVKRYTEQAKTKLDHQWEIRRMYGLEDFRRSRTSCGRGWRPGRGRRGMARRRSSSTRWPGCGSGVCCCRG</sequence>
<gene>
    <name evidence="2" type="ORF">HD596_011950</name>
</gene>
<dbReference type="Pfam" id="PF13700">
    <property type="entry name" value="DUF4158"/>
    <property type="match status" value="1"/>
</dbReference>
<name>A0A7W9GJW9_9ACTN</name>
<dbReference type="EMBL" id="JACHMB010000001">
    <property type="protein sequence ID" value="MBB5785194.1"/>
    <property type="molecule type" value="Genomic_DNA"/>
</dbReference>
<evidence type="ECO:0000313" key="3">
    <source>
        <dbReference type="Proteomes" id="UP000579153"/>
    </source>
</evidence>
<proteinExistence type="predicted"/>
<protein>
    <submittedName>
        <fullName evidence="2">TnpA family transposase</fullName>
    </submittedName>
</protein>
<feature type="domain" description="DUF4158" evidence="1">
    <location>
        <begin position="2"/>
        <end position="94"/>
    </location>
</feature>
<keyword evidence="3" id="KW-1185">Reference proteome</keyword>
<evidence type="ECO:0000313" key="2">
    <source>
        <dbReference type="EMBL" id="MBB5785194.1"/>
    </source>
</evidence>
<comment type="caution">
    <text evidence="2">The sequence shown here is derived from an EMBL/GenBank/DDBJ whole genome shotgun (WGS) entry which is preliminary data.</text>
</comment>
<evidence type="ECO:0000259" key="1">
    <source>
        <dbReference type="Pfam" id="PF13700"/>
    </source>
</evidence>
<dbReference type="AlphaFoldDB" id="A0A7W9GJW9"/>
<accession>A0A7W9GJW9</accession>
<dbReference type="Proteomes" id="UP000579153">
    <property type="component" value="Unassembled WGS sequence"/>
</dbReference>
<organism evidence="2 3">
    <name type="scientific">Nonomuraea jabiensis</name>
    <dbReference type="NCBI Taxonomy" id="882448"/>
    <lineage>
        <taxon>Bacteria</taxon>
        <taxon>Bacillati</taxon>
        <taxon>Actinomycetota</taxon>
        <taxon>Actinomycetes</taxon>
        <taxon>Streptosporangiales</taxon>
        <taxon>Streptosporangiaceae</taxon>
        <taxon>Nonomuraea</taxon>
    </lineage>
</organism>
<dbReference type="InterPro" id="IPR025296">
    <property type="entry name" value="DUF4158"/>
</dbReference>
<reference evidence="2 3" key="1">
    <citation type="submission" date="2020-08" db="EMBL/GenBank/DDBJ databases">
        <title>Sequencing the genomes of 1000 actinobacteria strains.</title>
        <authorList>
            <person name="Klenk H.-P."/>
        </authorList>
    </citation>
    <scope>NUCLEOTIDE SEQUENCE [LARGE SCALE GENOMIC DNA]</scope>
    <source>
        <strain evidence="2 3">DSM 45507</strain>
    </source>
</reference>